<feature type="domain" description="LysM" evidence="4">
    <location>
        <begin position="126"/>
        <end position="173"/>
    </location>
</feature>
<dbReference type="InterPro" id="IPR052210">
    <property type="entry name" value="LysM1-like"/>
</dbReference>
<dbReference type="InterPro" id="IPR036779">
    <property type="entry name" value="LysM_dom_sf"/>
</dbReference>
<dbReference type="RefSeq" id="XP_025521391.1">
    <property type="nucleotide sequence ID" value="XM_025663150.1"/>
</dbReference>
<dbReference type="CDD" id="cd00118">
    <property type="entry name" value="LysM"/>
    <property type="match status" value="3"/>
</dbReference>
<proteinExistence type="predicted"/>
<dbReference type="PROSITE" id="PS51782">
    <property type="entry name" value="LYSM"/>
    <property type="match status" value="3"/>
</dbReference>
<dbReference type="PANTHER" id="PTHR34997">
    <property type="entry name" value="AM15"/>
    <property type="match status" value="1"/>
</dbReference>
<evidence type="ECO:0000259" key="4">
    <source>
        <dbReference type="PROSITE" id="PS51782"/>
    </source>
</evidence>
<dbReference type="GO" id="GO:0008061">
    <property type="term" value="F:chitin binding"/>
    <property type="evidence" value="ECO:0007669"/>
    <property type="project" value="UniProtKB-KW"/>
</dbReference>
<reference evidence="5 6" key="1">
    <citation type="submission" date="2018-02" db="EMBL/GenBank/DDBJ databases">
        <title>The genomes of Aspergillus section Nigri reveals drivers in fungal speciation.</title>
        <authorList>
            <consortium name="DOE Joint Genome Institute"/>
            <person name="Vesth T.C."/>
            <person name="Nybo J."/>
            <person name="Theobald S."/>
            <person name="Brandl J."/>
            <person name="Frisvad J.C."/>
            <person name="Nielsen K.F."/>
            <person name="Lyhne E.K."/>
            <person name="Kogle M.E."/>
            <person name="Kuo A."/>
            <person name="Riley R."/>
            <person name="Clum A."/>
            <person name="Nolan M."/>
            <person name="Lipzen A."/>
            <person name="Salamov A."/>
            <person name="Henrissat B."/>
            <person name="Wiebenga A."/>
            <person name="De vries R.P."/>
            <person name="Grigoriev I.V."/>
            <person name="Mortensen U.H."/>
            <person name="Andersen M.R."/>
            <person name="Baker S.E."/>
        </authorList>
    </citation>
    <scope>NUCLEOTIDE SEQUENCE [LARGE SCALE GENOMIC DNA]</scope>
    <source>
        <strain evidence="5 6">CBS 112811</strain>
    </source>
</reference>
<evidence type="ECO:0000256" key="2">
    <source>
        <dbReference type="ARBA" id="ARBA00023026"/>
    </source>
</evidence>
<dbReference type="Proteomes" id="UP000249526">
    <property type="component" value="Unassembled WGS sequence"/>
</dbReference>
<dbReference type="GeneID" id="37166552"/>
<dbReference type="EMBL" id="KZ825054">
    <property type="protein sequence ID" value="RAH63469.1"/>
    <property type="molecule type" value="Genomic_DNA"/>
</dbReference>
<keyword evidence="2" id="KW-0843">Virulence</keyword>
<keyword evidence="1" id="KW-0147">Chitin-binding</keyword>
<name>A0A8G1VRV0_9EURO</name>
<feature type="domain" description="LysM" evidence="4">
    <location>
        <begin position="50"/>
        <end position="97"/>
    </location>
</feature>
<dbReference type="InterPro" id="IPR018392">
    <property type="entry name" value="LysM"/>
</dbReference>
<evidence type="ECO:0000256" key="1">
    <source>
        <dbReference type="ARBA" id="ARBA00022669"/>
    </source>
</evidence>
<dbReference type="Pfam" id="PF01476">
    <property type="entry name" value="LysM"/>
    <property type="match status" value="3"/>
</dbReference>
<dbReference type="Gene3D" id="3.10.350.10">
    <property type="entry name" value="LysM domain"/>
    <property type="match status" value="3"/>
</dbReference>
<feature type="chain" id="PRO_5034338120" description="LysM domain-containing protein" evidence="3">
    <location>
        <begin position="21"/>
        <end position="416"/>
    </location>
</feature>
<protein>
    <recommendedName>
        <fullName evidence="4">LysM domain-containing protein</fullName>
    </recommendedName>
</protein>
<dbReference type="AlphaFoldDB" id="A0A8G1VRV0"/>
<keyword evidence="3" id="KW-0732">Signal</keyword>
<gene>
    <name evidence="5" type="ORF">BO85DRAFT_483312</name>
</gene>
<dbReference type="PANTHER" id="PTHR34997:SF1">
    <property type="entry name" value="PEPTIDOGLYCAN-BINDING LYSIN DOMAIN"/>
    <property type="match status" value="1"/>
</dbReference>
<evidence type="ECO:0000256" key="3">
    <source>
        <dbReference type="SAM" id="SignalP"/>
    </source>
</evidence>
<feature type="domain" description="LysM" evidence="4">
    <location>
        <begin position="196"/>
        <end position="243"/>
    </location>
</feature>
<dbReference type="SMART" id="SM00257">
    <property type="entry name" value="LysM"/>
    <property type="match status" value="3"/>
</dbReference>
<evidence type="ECO:0000313" key="5">
    <source>
        <dbReference type="EMBL" id="RAH63469.1"/>
    </source>
</evidence>
<organism evidence="5 6">
    <name type="scientific">Aspergillus piperis CBS 112811</name>
    <dbReference type="NCBI Taxonomy" id="1448313"/>
    <lineage>
        <taxon>Eukaryota</taxon>
        <taxon>Fungi</taxon>
        <taxon>Dikarya</taxon>
        <taxon>Ascomycota</taxon>
        <taxon>Pezizomycotina</taxon>
        <taxon>Eurotiomycetes</taxon>
        <taxon>Eurotiomycetidae</taxon>
        <taxon>Eurotiales</taxon>
        <taxon>Aspergillaceae</taxon>
        <taxon>Aspergillus</taxon>
        <taxon>Aspergillus subgen. Circumdati</taxon>
    </lineage>
</organism>
<feature type="signal peptide" evidence="3">
    <location>
        <begin position="1"/>
        <end position="20"/>
    </location>
</feature>
<accession>A0A8G1VRV0</accession>
<sequence length="416" mass="45208">MGTLPTWLSALLLLLWTAAAQSPAIDVAGITADSTPHGPTMSGTPADCSRWFTIQKGDTCYELEKAFGLTPQQFQQWNPAVSRDCLVNFWPGYAYCVGVGPVVIPTSADTAPPAPTMTGIAANCNRWYTAQKGDNCYAVEKAFGLTPQQFQQWNPAVSLDCLVNFWPGYAYCVGVGPAANGPHGPTMPGIAPNCIQFYTAKKGDTCYAVEKAFGISPQQFQQWNPAVSLDCLVNFWADYAYCVGVGPVAPTSTSTVTATATATATSASTSTSSTTLTTSTTSTTALTTSTTSTAWTTGTSTTSTSLSRTTVFTTFTTTLTLTTTLTSNGQTTVIVTTTVTTTSHHFDFECSQYFYFECFDHVDHFNHFQPTHVNSKYFQKFDYFDQSKYSKYSYHSHHSQNFDLNDPPFALYHTHS</sequence>
<evidence type="ECO:0000313" key="6">
    <source>
        <dbReference type="Proteomes" id="UP000249526"/>
    </source>
</evidence>
<keyword evidence="6" id="KW-1185">Reference proteome</keyword>
<dbReference type="SUPFAM" id="SSF54106">
    <property type="entry name" value="LysM domain"/>
    <property type="match status" value="3"/>
</dbReference>